<gene>
    <name evidence="2" type="ORF">DDW05_01125</name>
</gene>
<dbReference type="InterPro" id="IPR011322">
    <property type="entry name" value="N-reg_PII-like_a/b"/>
</dbReference>
<comment type="similarity">
    <text evidence="1">Belongs to the CutA family.</text>
</comment>
<dbReference type="Gene3D" id="3.30.70.120">
    <property type="match status" value="1"/>
</dbReference>
<comment type="caution">
    <text evidence="2">The sequence shown here is derived from an EMBL/GenBank/DDBJ whole genome shotgun (WGS) entry which is preliminary data.</text>
</comment>
<dbReference type="PANTHER" id="PTHR23419:SF8">
    <property type="entry name" value="FI09726P"/>
    <property type="match status" value="1"/>
</dbReference>
<dbReference type="Proteomes" id="UP000245908">
    <property type="component" value="Unassembled WGS sequence"/>
</dbReference>
<name>A0A2T9WU97_NANST</name>
<reference evidence="2 3" key="1">
    <citation type="journal article" date="2015" name="Appl. Environ. Microbiol.">
        <title>Nanoarchaeota, Their Sulfolobales Host, and Nanoarchaeota Virus Distribution across Yellowstone National Park Hot Springs.</title>
        <authorList>
            <person name="Munson-McGee J.H."/>
            <person name="Field E.K."/>
            <person name="Bateson M."/>
            <person name="Rooney C."/>
            <person name="Stepanauskas R."/>
            <person name="Young M.J."/>
        </authorList>
    </citation>
    <scope>NUCLEOTIDE SEQUENCE [LARGE SCALE GENOMIC DNA]</scope>
    <source>
        <strain evidence="2">SCGC AB-777_O03</strain>
    </source>
</reference>
<dbReference type="InterPro" id="IPR015867">
    <property type="entry name" value="N-reg_PII/ATP_PRibTrfase_C"/>
</dbReference>
<protein>
    <submittedName>
        <fullName evidence="2">Uncharacterized protein</fullName>
    </submittedName>
</protein>
<organism evidence="2 3">
    <name type="scientific">Nanobsidianus stetteri</name>
    <dbReference type="NCBI Taxonomy" id="1294122"/>
    <lineage>
        <taxon>Archaea</taxon>
        <taxon>Nanobdellota</taxon>
        <taxon>Candidatus Nanoarchaeia</taxon>
        <taxon>Nanoarchaeales</taxon>
        <taxon>Nanopusillaceae</taxon>
        <taxon>Candidatus Nanobsidianus</taxon>
    </lineage>
</organism>
<dbReference type="GO" id="GO:0010038">
    <property type="term" value="P:response to metal ion"/>
    <property type="evidence" value="ECO:0007669"/>
    <property type="project" value="InterPro"/>
</dbReference>
<evidence type="ECO:0000313" key="2">
    <source>
        <dbReference type="EMBL" id="PVU71405.1"/>
    </source>
</evidence>
<evidence type="ECO:0000313" key="3">
    <source>
        <dbReference type="Proteomes" id="UP000245908"/>
    </source>
</evidence>
<dbReference type="AlphaFoldDB" id="A0A2T9WU97"/>
<accession>A0A2T9WU97</accession>
<proteinExistence type="inferred from homology"/>
<dbReference type="GO" id="GO:0005507">
    <property type="term" value="F:copper ion binding"/>
    <property type="evidence" value="ECO:0007669"/>
    <property type="project" value="TreeGrafter"/>
</dbReference>
<dbReference type="Pfam" id="PF03091">
    <property type="entry name" value="CutA1"/>
    <property type="match status" value="1"/>
</dbReference>
<dbReference type="PANTHER" id="PTHR23419">
    <property type="entry name" value="DIVALENT CATION TOLERANCE CUTA-RELATED"/>
    <property type="match status" value="1"/>
</dbReference>
<dbReference type="SUPFAM" id="SSF54913">
    <property type="entry name" value="GlnB-like"/>
    <property type="match status" value="1"/>
</dbReference>
<dbReference type="EMBL" id="QEFH01000006">
    <property type="protein sequence ID" value="PVU71405.1"/>
    <property type="molecule type" value="Genomic_DNA"/>
</dbReference>
<sequence length="107" mass="12722">MIVIYLSVKNGDGINVSRRILERKYAISIDIKKVETLYLEKDNIKEEDRELLIIKTREELFDKIEELIKEIYKNNIIEMYSINVDDANKDFLDLLEKETSIKKIKNV</sequence>
<dbReference type="InterPro" id="IPR004323">
    <property type="entry name" value="Ion_tolerance_CutA"/>
</dbReference>
<evidence type="ECO:0000256" key="1">
    <source>
        <dbReference type="ARBA" id="ARBA00010169"/>
    </source>
</evidence>